<evidence type="ECO:0008006" key="4">
    <source>
        <dbReference type="Google" id="ProtNLM"/>
    </source>
</evidence>
<dbReference type="OrthoDB" id="464386at2"/>
<evidence type="ECO:0000313" key="2">
    <source>
        <dbReference type="EMBL" id="PTM52372.1"/>
    </source>
</evidence>
<gene>
    <name evidence="2" type="ORF">C8P69_108173</name>
</gene>
<feature type="chain" id="PRO_5015556239" description="Cellulose biosynthesis protein BcsN" evidence="1">
    <location>
        <begin position="26"/>
        <end position="272"/>
    </location>
</feature>
<keyword evidence="3" id="KW-1185">Reference proteome</keyword>
<reference evidence="2 3" key="1">
    <citation type="submission" date="2018-04" db="EMBL/GenBank/DDBJ databases">
        <title>Genomic Encyclopedia of Archaeal and Bacterial Type Strains, Phase II (KMG-II): from individual species to whole genera.</title>
        <authorList>
            <person name="Goeker M."/>
        </authorList>
    </citation>
    <scope>NUCLEOTIDE SEQUENCE [LARGE SCALE GENOMIC DNA]</scope>
    <source>
        <strain evidence="2 3">DSM 25521</strain>
    </source>
</reference>
<organism evidence="2 3">
    <name type="scientific">Phreatobacter oligotrophus</name>
    <dbReference type="NCBI Taxonomy" id="1122261"/>
    <lineage>
        <taxon>Bacteria</taxon>
        <taxon>Pseudomonadati</taxon>
        <taxon>Pseudomonadota</taxon>
        <taxon>Alphaproteobacteria</taxon>
        <taxon>Hyphomicrobiales</taxon>
        <taxon>Phreatobacteraceae</taxon>
        <taxon>Phreatobacter</taxon>
    </lineage>
</organism>
<name>A0A2T4YZJ0_9HYPH</name>
<protein>
    <recommendedName>
        <fullName evidence="4">Cellulose biosynthesis protein BcsN</fullName>
    </recommendedName>
</protein>
<dbReference type="EMBL" id="PZZL01000008">
    <property type="protein sequence ID" value="PTM52372.1"/>
    <property type="molecule type" value="Genomic_DNA"/>
</dbReference>
<comment type="caution">
    <text evidence="2">The sequence shown here is derived from an EMBL/GenBank/DDBJ whole genome shotgun (WGS) entry which is preliminary data.</text>
</comment>
<evidence type="ECO:0000256" key="1">
    <source>
        <dbReference type="SAM" id="SignalP"/>
    </source>
</evidence>
<dbReference type="AlphaFoldDB" id="A0A2T4YZJ0"/>
<feature type="signal peptide" evidence="1">
    <location>
        <begin position="1"/>
        <end position="25"/>
    </location>
</feature>
<evidence type="ECO:0000313" key="3">
    <source>
        <dbReference type="Proteomes" id="UP000241808"/>
    </source>
</evidence>
<sequence>MVRTARIAAALVLSTGVLGGVAAQAQQGMPGVPPSVQQEIDRALSRVPEAHRPAMPGRPAAGQPQAGTPDVDSFIRSAGANASRRVSVGFENKTPYKALVIQFAPVGSGAWGENRLRRETLNPRAIMSWPLNTTECRYDVRITFALGNEFVRLDHDFCAQDKIEVTSPEPTVAPLPARPGVALFRVVNRSNEKIAVLRVTPVGAARPQPDLLGIWMMEHGDTYTGRVARGGNCLYDVRVGFDPEDTQGVTLARQNLCETPELVVPARRATGG</sequence>
<accession>A0A2T4YZJ0</accession>
<proteinExistence type="predicted"/>
<keyword evidence="1" id="KW-0732">Signal</keyword>
<dbReference type="Proteomes" id="UP000241808">
    <property type="component" value="Unassembled WGS sequence"/>
</dbReference>
<dbReference type="RefSeq" id="WP_108178749.1">
    <property type="nucleotide sequence ID" value="NZ_PZZL01000008.1"/>
</dbReference>